<dbReference type="KEGG" id="tatv:25782881"/>
<proteinExistence type="predicted"/>
<keyword evidence="2" id="KW-1185">Reference proteome</keyword>
<sequence length="161" mass="18246">MAPQAPFNVYVDNEISFVLYSRRKLSHPSGIPLNTDCTDMAFELDPIDLQTADIAEWVDILRDCGCLDIDTLTALKIQHVITDNKVWFVDSQQKRSQRAAENAAPDLKEFHLGTERFIEVRTPDELEPKDPNRPPVASAFNLVEKLREKLPKTDIKVLVSA</sequence>
<reference evidence="1 2" key="1">
    <citation type="journal article" date="2011" name="Genome Biol.">
        <title>Comparative genome sequence analysis underscores mycoparasitism as the ancestral life style of Trichoderma.</title>
        <authorList>
            <person name="Kubicek C.P."/>
            <person name="Herrera-Estrella A."/>
            <person name="Seidl-Seiboth V."/>
            <person name="Martinez D.A."/>
            <person name="Druzhinina I.S."/>
            <person name="Thon M."/>
            <person name="Zeilinger S."/>
            <person name="Casas-Flores S."/>
            <person name="Horwitz B.A."/>
            <person name="Mukherjee P.K."/>
            <person name="Mukherjee M."/>
            <person name="Kredics L."/>
            <person name="Alcaraz L.D."/>
            <person name="Aerts A."/>
            <person name="Antal Z."/>
            <person name="Atanasova L."/>
            <person name="Cervantes-Badillo M.G."/>
            <person name="Challacombe J."/>
            <person name="Chertkov O."/>
            <person name="McCluskey K."/>
            <person name="Coulpier F."/>
            <person name="Deshpande N."/>
            <person name="von Doehren H."/>
            <person name="Ebbole D.J."/>
            <person name="Esquivel-Naranjo E.U."/>
            <person name="Fekete E."/>
            <person name="Flipphi M."/>
            <person name="Glaser F."/>
            <person name="Gomez-Rodriguez E.Y."/>
            <person name="Gruber S."/>
            <person name="Han C."/>
            <person name="Henrissat B."/>
            <person name="Hermosa R."/>
            <person name="Hernandez-Onate M."/>
            <person name="Karaffa L."/>
            <person name="Kosti I."/>
            <person name="Le Crom S."/>
            <person name="Lindquist E."/>
            <person name="Lucas S."/>
            <person name="Luebeck M."/>
            <person name="Luebeck P.S."/>
            <person name="Margeot A."/>
            <person name="Metz B."/>
            <person name="Misra M."/>
            <person name="Nevalainen H."/>
            <person name="Omann M."/>
            <person name="Packer N."/>
            <person name="Perrone G."/>
            <person name="Uresti-Rivera E.E."/>
            <person name="Salamov A."/>
            <person name="Schmoll M."/>
            <person name="Seiboth B."/>
            <person name="Shapiro H."/>
            <person name="Sukno S."/>
            <person name="Tamayo-Ramos J.A."/>
            <person name="Tisch D."/>
            <person name="Wiest A."/>
            <person name="Wilkinson H.H."/>
            <person name="Zhang M."/>
            <person name="Coutinho P.M."/>
            <person name="Kenerley C.M."/>
            <person name="Monte E."/>
            <person name="Baker S.E."/>
            <person name="Grigoriev I.V."/>
        </authorList>
    </citation>
    <scope>NUCLEOTIDE SEQUENCE [LARGE SCALE GENOMIC DNA]</scope>
    <source>
        <strain evidence="2">ATCC 20476 / IMI 206040</strain>
    </source>
</reference>
<accession>G9P931</accession>
<dbReference type="OrthoDB" id="10307107at2759"/>
<dbReference type="GeneID" id="25782881"/>
<evidence type="ECO:0000313" key="1">
    <source>
        <dbReference type="EMBL" id="EHK41059.1"/>
    </source>
</evidence>
<dbReference type="RefSeq" id="XP_013939451.1">
    <property type="nucleotide sequence ID" value="XM_014083976.1"/>
</dbReference>
<evidence type="ECO:0000313" key="2">
    <source>
        <dbReference type="Proteomes" id="UP000005426"/>
    </source>
</evidence>
<name>G9P931_HYPAI</name>
<dbReference type="EMBL" id="ABDG02000027">
    <property type="protein sequence ID" value="EHK41059.1"/>
    <property type="molecule type" value="Genomic_DNA"/>
</dbReference>
<comment type="caution">
    <text evidence="1">The sequence shown here is derived from an EMBL/GenBank/DDBJ whole genome shotgun (WGS) entry which is preliminary data.</text>
</comment>
<protein>
    <submittedName>
        <fullName evidence="1">Uncharacterized protein</fullName>
    </submittedName>
</protein>
<dbReference type="Proteomes" id="UP000005426">
    <property type="component" value="Unassembled WGS sequence"/>
</dbReference>
<organism evidence="1 2">
    <name type="scientific">Hypocrea atroviridis (strain ATCC 20476 / IMI 206040)</name>
    <name type="common">Trichoderma atroviride</name>
    <dbReference type="NCBI Taxonomy" id="452589"/>
    <lineage>
        <taxon>Eukaryota</taxon>
        <taxon>Fungi</taxon>
        <taxon>Dikarya</taxon>
        <taxon>Ascomycota</taxon>
        <taxon>Pezizomycotina</taxon>
        <taxon>Sordariomycetes</taxon>
        <taxon>Hypocreomycetidae</taxon>
        <taxon>Hypocreales</taxon>
        <taxon>Hypocreaceae</taxon>
        <taxon>Trichoderma</taxon>
    </lineage>
</organism>
<dbReference type="HOGENOM" id="CLU_1643929_0_0_1"/>
<gene>
    <name evidence="1" type="ORF">TRIATDRAFT_311635</name>
</gene>
<dbReference type="AlphaFoldDB" id="G9P931"/>